<dbReference type="SUPFAM" id="SSF55874">
    <property type="entry name" value="ATPase domain of HSP90 chaperone/DNA topoisomerase II/histidine kinase"/>
    <property type="match status" value="1"/>
</dbReference>
<evidence type="ECO:0000256" key="3">
    <source>
        <dbReference type="ARBA" id="ARBA00022553"/>
    </source>
</evidence>
<evidence type="ECO:0000256" key="5">
    <source>
        <dbReference type="ARBA" id="ARBA00022741"/>
    </source>
</evidence>
<feature type="domain" description="Histidine kinase" evidence="9">
    <location>
        <begin position="158"/>
        <end position="373"/>
    </location>
</feature>
<comment type="caution">
    <text evidence="10">The sequence shown here is derived from an EMBL/GenBank/DDBJ whole genome shotgun (WGS) entry which is preliminary data.</text>
</comment>
<name>A0A3N7HKS9_9BURK</name>
<evidence type="ECO:0000256" key="2">
    <source>
        <dbReference type="ARBA" id="ARBA00012438"/>
    </source>
</evidence>
<dbReference type="InterPro" id="IPR036890">
    <property type="entry name" value="HATPase_C_sf"/>
</dbReference>
<dbReference type="PANTHER" id="PTHR42878">
    <property type="entry name" value="TWO-COMPONENT HISTIDINE KINASE"/>
    <property type="match status" value="1"/>
</dbReference>
<dbReference type="Gene3D" id="3.30.565.10">
    <property type="entry name" value="Histidine kinase-like ATPase, C-terminal domain"/>
    <property type="match status" value="1"/>
</dbReference>
<dbReference type="PRINTS" id="PR00344">
    <property type="entry name" value="BCTRLSENSOR"/>
</dbReference>
<organism evidence="10 11">
    <name type="scientific">Piscinibacter terrae</name>
    <dbReference type="NCBI Taxonomy" id="2496871"/>
    <lineage>
        <taxon>Bacteria</taxon>
        <taxon>Pseudomonadati</taxon>
        <taxon>Pseudomonadota</taxon>
        <taxon>Betaproteobacteria</taxon>
        <taxon>Burkholderiales</taxon>
        <taxon>Sphaerotilaceae</taxon>
        <taxon>Piscinibacter</taxon>
    </lineage>
</organism>
<reference evidence="10 11" key="1">
    <citation type="submission" date="2018-08" db="EMBL/GenBank/DDBJ databases">
        <authorList>
            <person name="Khan S.A."/>
            <person name="Jeon C.O."/>
            <person name="Chun B.H."/>
            <person name="Jeong S.E."/>
        </authorList>
    </citation>
    <scope>NUCLEOTIDE SEQUENCE [LARGE SCALE GENOMIC DNA]</scope>
    <source>
        <strain evidence="10 11">S-16</strain>
    </source>
</reference>
<dbReference type="InterPro" id="IPR003661">
    <property type="entry name" value="HisK_dim/P_dom"/>
</dbReference>
<keyword evidence="5" id="KW-0547">Nucleotide-binding</keyword>
<dbReference type="CDD" id="cd00082">
    <property type="entry name" value="HisKA"/>
    <property type="match status" value="1"/>
</dbReference>
<dbReference type="Pfam" id="PF00512">
    <property type="entry name" value="HisKA"/>
    <property type="match status" value="1"/>
</dbReference>
<dbReference type="Gene3D" id="1.10.287.130">
    <property type="match status" value="1"/>
</dbReference>
<evidence type="ECO:0000256" key="8">
    <source>
        <dbReference type="ARBA" id="ARBA00023012"/>
    </source>
</evidence>
<evidence type="ECO:0000313" key="11">
    <source>
        <dbReference type="Proteomes" id="UP000267464"/>
    </source>
</evidence>
<dbReference type="PANTHER" id="PTHR42878:SF7">
    <property type="entry name" value="SENSOR HISTIDINE KINASE GLRK"/>
    <property type="match status" value="1"/>
</dbReference>
<dbReference type="RefSeq" id="WP_124542268.1">
    <property type="nucleotide sequence ID" value="NZ_QUSW01000006.1"/>
</dbReference>
<dbReference type="EC" id="2.7.13.3" evidence="2"/>
<dbReference type="GO" id="GO:0000156">
    <property type="term" value="F:phosphorelay response regulator activity"/>
    <property type="evidence" value="ECO:0007669"/>
    <property type="project" value="TreeGrafter"/>
</dbReference>
<dbReference type="Pfam" id="PF02518">
    <property type="entry name" value="HATPase_c"/>
    <property type="match status" value="1"/>
</dbReference>
<dbReference type="GO" id="GO:0005524">
    <property type="term" value="F:ATP binding"/>
    <property type="evidence" value="ECO:0007669"/>
    <property type="project" value="UniProtKB-KW"/>
</dbReference>
<dbReference type="GO" id="GO:0007234">
    <property type="term" value="P:osmosensory signaling via phosphorelay pathway"/>
    <property type="evidence" value="ECO:0007669"/>
    <property type="project" value="TreeGrafter"/>
</dbReference>
<evidence type="ECO:0000256" key="7">
    <source>
        <dbReference type="ARBA" id="ARBA00022840"/>
    </source>
</evidence>
<comment type="catalytic activity">
    <reaction evidence="1">
        <text>ATP + protein L-histidine = ADP + protein N-phospho-L-histidine.</text>
        <dbReference type="EC" id="2.7.13.3"/>
    </reaction>
</comment>
<dbReference type="InterPro" id="IPR036097">
    <property type="entry name" value="HisK_dim/P_sf"/>
</dbReference>
<keyword evidence="4" id="KW-0808">Transferase</keyword>
<accession>A0A3N7HKS9</accession>
<dbReference type="InterPro" id="IPR003594">
    <property type="entry name" value="HATPase_dom"/>
</dbReference>
<dbReference type="CDD" id="cd00075">
    <property type="entry name" value="HATPase"/>
    <property type="match status" value="1"/>
</dbReference>
<dbReference type="PROSITE" id="PS50109">
    <property type="entry name" value="HIS_KIN"/>
    <property type="match status" value="1"/>
</dbReference>
<dbReference type="SMART" id="SM00388">
    <property type="entry name" value="HisKA"/>
    <property type="match status" value="1"/>
</dbReference>
<gene>
    <name evidence="10" type="ORF">DZC73_20575</name>
</gene>
<dbReference type="Proteomes" id="UP000267464">
    <property type="component" value="Unassembled WGS sequence"/>
</dbReference>
<evidence type="ECO:0000313" key="10">
    <source>
        <dbReference type="EMBL" id="RQP22700.1"/>
    </source>
</evidence>
<dbReference type="AlphaFoldDB" id="A0A3N7HKS9"/>
<dbReference type="InterPro" id="IPR004358">
    <property type="entry name" value="Sig_transdc_His_kin-like_C"/>
</dbReference>
<dbReference type="InterPro" id="IPR005467">
    <property type="entry name" value="His_kinase_dom"/>
</dbReference>
<reference evidence="10 11" key="2">
    <citation type="submission" date="2018-12" db="EMBL/GenBank/DDBJ databases">
        <title>Rhizobacter gummiphilus sp. nov., a rubber-degrading bacterium isolated from the soil of a botanical garden in Japan.</title>
        <authorList>
            <person name="Shunsuke S.S."/>
        </authorList>
    </citation>
    <scope>NUCLEOTIDE SEQUENCE [LARGE SCALE GENOMIC DNA]</scope>
    <source>
        <strain evidence="10 11">S-16</strain>
    </source>
</reference>
<dbReference type="EMBL" id="QUSW01000006">
    <property type="protein sequence ID" value="RQP22700.1"/>
    <property type="molecule type" value="Genomic_DNA"/>
</dbReference>
<dbReference type="SUPFAM" id="SSF47384">
    <property type="entry name" value="Homodimeric domain of signal transducing histidine kinase"/>
    <property type="match status" value="1"/>
</dbReference>
<keyword evidence="11" id="KW-1185">Reference proteome</keyword>
<dbReference type="GO" id="GO:0000155">
    <property type="term" value="F:phosphorelay sensor kinase activity"/>
    <property type="evidence" value="ECO:0007669"/>
    <property type="project" value="InterPro"/>
</dbReference>
<protein>
    <recommendedName>
        <fullName evidence="2">histidine kinase</fullName>
        <ecNumber evidence="2">2.7.13.3</ecNumber>
    </recommendedName>
</protein>
<keyword evidence="3" id="KW-0597">Phosphoprotein</keyword>
<dbReference type="InterPro" id="IPR050351">
    <property type="entry name" value="BphY/WalK/GraS-like"/>
</dbReference>
<keyword evidence="6 10" id="KW-0418">Kinase</keyword>
<evidence type="ECO:0000256" key="4">
    <source>
        <dbReference type="ARBA" id="ARBA00022679"/>
    </source>
</evidence>
<keyword evidence="8" id="KW-0902">Two-component regulatory system</keyword>
<evidence type="ECO:0000256" key="6">
    <source>
        <dbReference type="ARBA" id="ARBA00022777"/>
    </source>
</evidence>
<dbReference type="OrthoDB" id="8807260at2"/>
<dbReference type="GO" id="GO:0030295">
    <property type="term" value="F:protein kinase activator activity"/>
    <property type="evidence" value="ECO:0007669"/>
    <property type="project" value="TreeGrafter"/>
</dbReference>
<evidence type="ECO:0000256" key="1">
    <source>
        <dbReference type="ARBA" id="ARBA00000085"/>
    </source>
</evidence>
<dbReference type="SMART" id="SM00387">
    <property type="entry name" value="HATPase_c"/>
    <property type="match status" value="1"/>
</dbReference>
<keyword evidence="7" id="KW-0067">ATP-binding</keyword>
<sequence>MGLADFIAAHIEVIASEYEAFARTLTPAAAKMDSNTLRDHAAQMLRTFVVDMRRPQTENQQAEKSKGRAVRVSPALTAAEEHGAQRAGLGFYVHQAVAEYRALRASVVRLWLASGPALGADEIEELIRFNEGVDQALAESVLYFAMAAANDRTMFMGVLSHELRTPLGTIVASAHAMRKAADLDRVLPDAVDRTLRSAGRIENILNDMLDFVRSETRGGIRVRPSPMDMDVLCERVVHDARSTFADRTLELTLSGHARGVWDENRITQALTNLINNAMKYGDHDKPVRVSVSNDARDEVVVTVQNEGPVISPEQLNLFFQPLVRGTDKDKTGSSLGLGLFIVKEIALAHGGSVRALSTPAEGTRFSIVLPVSFAGARDSAFGSLGVH</sequence>
<proteinExistence type="predicted"/>
<evidence type="ECO:0000259" key="9">
    <source>
        <dbReference type="PROSITE" id="PS50109"/>
    </source>
</evidence>